<dbReference type="STRING" id="43041.A0A182KB60"/>
<evidence type="ECO:0000313" key="5">
    <source>
        <dbReference type="Proteomes" id="UP000075881"/>
    </source>
</evidence>
<comment type="similarity">
    <text evidence="1">Belongs to the short-chain dehydrogenases/reductases (SDR) family.</text>
</comment>
<keyword evidence="2" id="KW-0560">Oxidoreductase</keyword>
<dbReference type="AlphaFoldDB" id="A0A182KB60"/>
<dbReference type="InterPro" id="IPR020904">
    <property type="entry name" value="Sc_DH/Rdtase_CS"/>
</dbReference>
<name>A0A182KB60_9DIPT</name>
<dbReference type="InterPro" id="IPR002347">
    <property type="entry name" value="SDR_fam"/>
</dbReference>
<reference evidence="5" key="1">
    <citation type="submission" date="2013-03" db="EMBL/GenBank/DDBJ databases">
        <title>The Genome Sequence of Anopheles christyi ACHKN1017.</title>
        <authorList>
            <consortium name="The Broad Institute Genomics Platform"/>
            <person name="Neafsey D.E."/>
            <person name="Besansky N."/>
            <person name="Walker B."/>
            <person name="Young S.K."/>
            <person name="Zeng Q."/>
            <person name="Gargeya S."/>
            <person name="Fitzgerald M."/>
            <person name="Haas B."/>
            <person name="Abouelleil A."/>
            <person name="Allen A.W."/>
            <person name="Alvarado L."/>
            <person name="Arachchi H.M."/>
            <person name="Berlin A.M."/>
            <person name="Chapman S.B."/>
            <person name="Gainer-Dewar J."/>
            <person name="Goldberg J."/>
            <person name="Griggs A."/>
            <person name="Gujja S."/>
            <person name="Hansen M."/>
            <person name="Howarth C."/>
            <person name="Imamovic A."/>
            <person name="Ireland A."/>
            <person name="Larimer J."/>
            <person name="McCowan C."/>
            <person name="Murphy C."/>
            <person name="Pearson M."/>
            <person name="Poon T.W."/>
            <person name="Priest M."/>
            <person name="Roberts A."/>
            <person name="Saif S."/>
            <person name="Shea T."/>
            <person name="Sisk P."/>
            <person name="Sykes S."/>
            <person name="Wortman J."/>
            <person name="Nusbaum C."/>
            <person name="Birren B."/>
        </authorList>
    </citation>
    <scope>NUCLEOTIDE SEQUENCE [LARGE SCALE GENOMIC DNA]</scope>
    <source>
        <strain evidence="5">ACHKN1017</strain>
    </source>
</reference>
<proteinExistence type="inferred from homology"/>
<dbReference type="VEuPathDB" id="VectorBase:ACHR007997"/>
<dbReference type="Pfam" id="PF00106">
    <property type="entry name" value="adh_short"/>
    <property type="match status" value="3"/>
</dbReference>
<dbReference type="PANTHER" id="PTHR43115">
    <property type="entry name" value="DEHYDROGENASE/REDUCTASE SDR FAMILY MEMBER 11"/>
    <property type="match status" value="1"/>
</dbReference>
<protein>
    <recommendedName>
        <fullName evidence="6">Dehydrogenase</fullName>
    </recommendedName>
</protein>
<dbReference type="Proteomes" id="UP000075881">
    <property type="component" value="Unassembled WGS sequence"/>
</dbReference>
<organism evidence="4 5">
    <name type="scientific">Anopheles christyi</name>
    <dbReference type="NCBI Taxonomy" id="43041"/>
    <lineage>
        <taxon>Eukaryota</taxon>
        <taxon>Metazoa</taxon>
        <taxon>Ecdysozoa</taxon>
        <taxon>Arthropoda</taxon>
        <taxon>Hexapoda</taxon>
        <taxon>Insecta</taxon>
        <taxon>Pterygota</taxon>
        <taxon>Neoptera</taxon>
        <taxon>Endopterygota</taxon>
        <taxon>Diptera</taxon>
        <taxon>Nematocera</taxon>
        <taxon>Culicoidea</taxon>
        <taxon>Culicidae</taxon>
        <taxon>Anophelinae</taxon>
        <taxon>Anopheles</taxon>
    </lineage>
</organism>
<dbReference type="PROSITE" id="PS00061">
    <property type="entry name" value="ADH_SHORT"/>
    <property type="match status" value="3"/>
</dbReference>
<evidence type="ECO:0000313" key="4">
    <source>
        <dbReference type="EnsemblMetazoa" id="ACHR007997-PA"/>
    </source>
</evidence>
<feature type="compositionally biased region" description="Polar residues" evidence="3">
    <location>
        <begin position="246"/>
        <end position="261"/>
    </location>
</feature>
<evidence type="ECO:0008006" key="6">
    <source>
        <dbReference type="Google" id="ProtNLM"/>
    </source>
</evidence>
<dbReference type="GO" id="GO:0016616">
    <property type="term" value="F:oxidoreductase activity, acting on the CH-OH group of donors, NAD or NADP as acceptor"/>
    <property type="evidence" value="ECO:0007669"/>
    <property type="project" value="UniProtKB-ARBA"/>
</dbReference>
<dbReference type="InterPro" id="IPR036291">
    <property type="entry name" value="NAD(P)-bd_dom_sf"/>
</dbReference>
<dbReference type="Gene3D" id="3.40.50.720">
    <property type="entry name" value="NAD(P)-binding Rossmann-like Domain"/>
    <property type="match status" value="3"/>
</dbReference>
<reference evidence="4" key="2">
    <citation type="submission" date="2020-05" db="UniProtKB">
        <authorList>
            <consortium name="EnsemblMetazoa"/>
        </authorList>
    </citation>
    <scope>IDENTIFICATION</scope>
    <source>
        <strain evidence="4">ACHKN1017</strain>
    </source>
</reference>
<feature type="region of interest" description="Disordered" evidence="3">
    <location>
        <begin position="243"/>
        <end position="262"/>
    </location>
</feature>
<sequence length="753" mass="80957">MERWRGKVAVVTGASSGIGAATVKALASAGMITFGLARRVERVEQLKADLPEDARERLHALRCDVTKEEDILAAFREVEAKCGGVDVLINNAGVARSSVGVLDANNTQELRDVIDTNLVGLALCSREAYQSMKKRSVDGHIVHINSILGHKVLPMGTLNVYPATKYGVTALTETMRHEMRLAGTKIKVTSISPGLVRTEIIPNSGAIADMPILEPEDIADGILFALGTPPRVQIHELTIKPVGETPETTAKRNSTTSNRLSSPAAYHPKIKANQMERWRGKVAVVTGASSGIGAATVKALASAGMITFGLARRVERVDELRNDLATEAKDRLHSVRCDITKEEDILAAFRLVEEKCGGVDVLINNAGLAKGGVGVLDADNTQVIRDVFDTNVVGLALCSRQAYQSMKKRSVDGHIVHLNSILGHMVTPAGSINVYPASKYAVTALTETMRHELRLAGTKIKVTSISPGLVRTEMPTSTALAERPCLEPEDIADAILYALGTPPRVQIHELTIKPVAIVTGASSGIGAATVKALASAGMIVIGLARRVERVEQLRQDVSQQAAQHLHAIRCDITREEDVMAAFSQIEQQFGGVDVLINNAGIAQGGINLFTPANTAQLRQVLDTNVMGVVLCSREAFQSMKRRSVDGHIVHINSVVGHTVPAFANFNIYPASKYAVTALTESMRHELRMADTNIKVTSISPGLVRTEAIPEMMKTGETPILEAKDIADAILYVLGTPPRVQIHELTIRPVGEMM</sequence>
<accession>A0A182KB60</accession>
<dbReference type="SUPFAM" id="SSF51735">
    <property type="entry name" value="NAD(P)-binding Rossmann-fold domains"/>
    <property type="match status" value="3"/>
</dbReference>
<dbReference type="EnsemblMetazoa" id="ACHR007997-RA">
    <property type="protein sequence ID" value="ACHR007997-PA"/>
    <property type="gene ID" value="ACHR007997"/>
</dbReference>
<keyword evidence="5" id="KW-1185">Reference proteome</keyword>
<dbReference type="PANTHER" id="PTHR43115:SF4">
    <property type="entry name" value="DEHYDROGENASE_REDUCTASE SDR FAMILY MEMBER 11"/>
    <property type="match status" value="1"/>
</dbReference>
<dbReference type="PRINTS" id="PR00081">
    <property type="entry name" value="GDHRDH"/>
</dbReference>
<evidence type="ECO:0000256" key="2">
    <source>
        <dbReference type="ARBA" id="ARBA00023002"/>
    </source>
</evidence>
<evidence type="ECO:0000256" key="1">
    <source>
        <dbReference type="ARBA" id="ARBA00006484"/>
    </source>
</evidence>
<evidence type="ECO:0000256" key="3">
    <source>
        <dbReference type="SAM" id="MobiDB-lite"/>
    </source>
</evidence>
<dbReference type="PRINTS" id="PR00080">
    <property type="entry name" value="SDRFAMILY"/>
</dbReference>
<dbReference type="FunFam" id="3.40.50.720:FF:000047">
    <property type="entry name" value="NADP-dependent L-serine/L-allo-threonine dehydrogenase"/>
    <property type="match status" value="3"/>
</dbReference>